<dbReference type="GO" id="GO:0004096">
    <property type="term" value="F:catalase activity"/>
    <property type="evidence" value="ECO:0007669"/>
    <property type="project" value="UniProtKB-EC"/>
</dbReference>
<proteinExistence type="predicted"/>
<keyword evidence="2" id="KW-0560">Oxidoreductase</keyword>
<reference evidence="2" key="2">
    <citation type="submission" date="2022-08" db="EMBL/GenBank/DDBJ databases">
        <authorList>
            <person name="Dong C."/>
        </authorList>
    </citation>
    <scope>NUCLEOTIDE SEQUENCE</scope>
    <source>
        <strain evidence="2">59MF3M-4</strain>
    </source>
</reference>
<organism evidence="2 3">
    <name type="scientific">Thalassolituus pacificus</name>
    <dbReference type="NCBI Taxonomy" id="2975440"/>
    <lineage>
        <taxon>Bacteria</taxon>
        <taxon>Pseudomonadati</taxon>
        <taxon>Pseudomonadota</taxon>
        <taxon>Gammaproteobacteria</taxon>
        <taxon>Oceanospirillales</taxon>
        <taxon>Oceanospirillaceae</taxon>
        <taxon>Thalassolituus</taxon>
    </lineage>
</organism>
<dbReference type="PROSITE" id="PS51257">
    <property type="entry name" value="PROKAR_LIPOPROTEIN"/>
    <property type="match status" value="1"/>
</dbReference>
<dbReference type="PANTHER" id="PTHR36195">
    <property type="entry name" value="DOMAIN PROTEIN, PUTATIVE (AFU_ORTHOLOGUE AFUA_5G01990)-RELATED-RELATED"/>
    <property type="match status" value="1"/>
</dbReference>
<accession>A0A9X2WIB7</accession>
<sequence>MRAIAPGVRRSSALLLGCALFTLSACTKTPDLPLGQELPVKGEEVLFKDISTLLTDHLKEQYADENILRDTHPKDNGCIRGNFVVNEQIDERYRHGIFQPSASYPLWMRFSNSVEEITSDKEKDFRGLAVKLTQVEGNRLPLPGDEQHTQDFLFLGHDAFFAANPQQFFDFFDANFNGKRLGFLLTHPRGAWNILRGAKVYNNPLNVKWNSVTPYALGLPLEGSDGVKTYSTVVRYGLRTCSDNPGQMTDSDDYLAENLAEQLSKGSACLDFLIQLQKDPKDNPTENALISWDEDSSAFIPLARINIPPQSFTSEAQKQFCENISFNPWHSLEEHRPIGGINRARQVVMKDISDFRLQANGVERFEPTGHEVFE</sequence>
<protein>
    <submittedName>
        <fullName evidence="2">Catalase</fullName>
        <ecNumber evidence="2">1.11.1.6</ecNumber>
    </submittedName>
</protein>
<gene>
    <name evidence="2" type="ORF">NYR02_14920</name>
</gene>
<evidence type="ECO:0000313" key="2">
    <source>
        <dbReference type="EMBL" id="MCT7360312.1"/>
    </source>
</evidence>
<keyword evidence="3" id="KW-1185">Reference proteome</keyword>
<dbReference type="InterPro" id="IPR020835">
    <property type="entry name" value="Catalase_sf"/>
</dbReference>
<keyword evidence="1" id="KW-0732">Signal</keyword>
<evidence type="ECO:0000313" key="3">
    <source>
        <dbReference type="Proteomes" id="UP001147830"/>
    </source>
</evidence>
<dbReference type="GO" id="GO:0020037">
    <property type="term" value="F:heme binding"/>
    <property type="evidence" value="ECO:0007669"/>
    <property type="project" value="InterPro"/>
</dbReference>
<comment type="caution">
    <text evidence="2">The sequence shown here is derived from an EMBL/GenBank/DDBJ whole genome shotgun (WGS) entry which is preliminary data.</text>
</comment>
<dbReference type="AlphaFoldDB" id="A0A9X2WIB7"/>
<feature type="signal peptide" evidence="1">
    <location>
        <begin position="1"/>
        <end position="27"/>
    </location>
</feature>
<dbReference type="PANTHER" id="PTHR36195:SF4">
    <property type="entry name" value="DOMAIN PROTEIN, PUTATIVE (AFU_ORTHOLOGUE AFUA_5G01990)-RELATED"/>
    <property type="match status" value="1"/>
</dbReference>
<dbReference type="SUPFAM" id="SSF56634">
    <property type="entry name" value="Heme-dependent catalase-like"/>
    <property type="match status" value="1"/>
</dbReference>
<evidence type="ECO:0000256" key="1">
    <source>
        <dbReference type="SAM" id="SignalP"/>
    </source>
</evidence>
<dbReference type="Proteomes" id="UP001147830">
    <property type="component" value="Unassembled WGS sequence"/>
</dbReference>
<dbReference type="EMBL" id="JAOANI010000028">
    <property type="protein sequence ID" value="MCT7360312.1"/>
    <property type="molecule type" value="Genomic_DNA"/>
</dbReference>
<dbReference type="Gene3D" id="2.40.180.10">
    <property type="entry name" value="Catalase core domain"/>
    <property type="match status" value="1"/>
</dbReference>
<keyword evidence="2" id="KW-0575">Peroxidase</keyword>
<dbReference type="EC" id="1.11.1.6" evidence="2"/>
<feature type="chain" id="PRO_5040868868" evidence="1">
    <location>
        <begin position="28"/>
        <end position="374"/>
    </location>
</feature>
<dbReference type="RefSeq" id="WP_260977150.1">
    <property type="nucleotide sequence ID" value="NZ_JAOANI010000028.1"/>
</dbReference>
<name>A0A9X2WIB7_9GAMM</name>
<reference evidence="2" key="1">
    <citation type="journal article" date="2022" name="Front. Microbiol.">
        <title>Genome-based taxonomic rearrangement of Oceanobacter-related bacteria including the description of Thalassolituus hydrocarbonoclasticus sp. nov. and Thalassolituus pacificus sp. nov. and emended description of the genus Thalassolituus.</title>
        <authorList>
            <person name="Dong C."/>
            <person name="Wei L."/>
            <person name="Wang J."/>
            <person name="Lai Q."/>
            <person name="Huang Z."/>
            <person name="Shao Z."/>
        </authorList>
    </citation>
    <scope>NUCLEOTIDE SEQUENCE</scope>
    <source>
        <strain evidence="2">59MF3M-4</strain>
    </source>
</reference>